<evidence type="ECO:0000313" key="3">
    <source>
        <dbReference type="Proteomes" id="UP001190700"/>
    </source>
</evidence>
<proteinExistence type="predicted"/>
<evidence type="ECO:0000313" key="2">
    <source>
        <dbReference type="EMBL" id="KAK3259843.1"/>
    </source>
</evidence>
<accession>A0AAE0FHY4</accession>
<dbReference type="EMBL" id="LGRX02018433">
    <property type="protein sequence ID" value="KAK3259843.1"/>
    <property type="molecule type" value="Genomic_DNA"/>
</dbReference>
<sequence>MYDRRVTWMWCARQAAYEQKQVAGRSEADALVAAERQQTSVLPRPAPLFAKLRAGSMASDVVHPATVAGCMRSAEAPHPPPQRGGQAVREELRKTKDAASREAEAALQELKRVKLSAQQARDDETGAWTQKVAALRQELEDAREQQAGAAAALEASQKRAQASRDALQAELMTAVNEVDHTKAQLQAAQAAARQAEADMAQREWATEAKLAKLRADGEAELRRAREEAQQAGESMKTAAQTLSAAQQSEGRLMEQLTGARMNAMNLKTQFVTLQADLQAERQRTAQQSQQRELQLQTHQEKLAAAHEAQPPPAVGARIILVAMPQRPGLVTVMRQRCERATGGSPVAQIRGAARRGTLRHCSAQSALAEAARAEPRAEGCTQVQVREARKAAVEGKAEAERLRADLAALDVTCKAQAESLTRARGELDAIKHSSSEKEIQLSVGLSRTWSSAGMISGWPARCGLKGRSGLVHEVP</sequence>
<protein>
    <submittedName>
        <fullName evidence="2">Uncharacterized protein</fullName>
    </submittedName>
</protein>
<comment type="caution">
    <text evidence="2">The sequence shown here is derived from an EMBL/GenBank/DDBJ whole genome shotgun (WGS) entry which is preliminary data.</text>
</comment>
<dbReference type="AlphaFoldDB" id="A0AAE0FHY4"/>
<feature type="region of interest" description="Disordered" evidence="1">
    <location>
        <begin position="73"/>
        <end position="103"/>
    </location>
</feature>
<dbReference type="Gene3D" id="1.10.287.1490">
    <property type="match status" value="1"/>
</dbReference>
<name>A0AAE0FHY4_9CHLO</name>
<reference evidence="2 3" key="1">
    <citation type="journal article" date="2015" name="Genome Biol. Evol.">
        <title>Comparative Genomics of a Bacterivorous Green Alga Reveals Evolutionary Causalities and Consequences of Phago-Mixotrophic Mode of Nutrition.</title>
        <authorList>
            <person name="Burns J.A."/>
            <person name="Paasch A."/>
            <person name="Narechania A."/>
            <person name="Kim E."/>
        </authorList>
    </citation>
    <scope>NUCLEOTIDE SEQUENCE [LARGE SCALE GENOMIC DNA]</scope>
    <source>
        <strain evidence="2 3">PLY_AMNH</strain>
    </source>
</reference>
<gene>
    <name evidence="2" type="ORF">CYMTET_31174</name>
</gene>
<feature type="compositionally biased region" description="Basic and acidic residues" evidence="1">
    <location>
        <begin position="88"/>
        <end position="103"/>
    </location>
</feature>
<dbReference type="Proteomes" id="UP001190700">
    <property type="component" value="Unassembled WGS sequence"/>
</dbReference>
<keyword evidence="3" id="KW-1185">Reference proteome</keyword>
<organism evidence="2 3">
    <name type="scientific">Cymbomonas tetramitiformis</name>
    <dbReference type="NCBI Taxonomy" id="36881"/>
    <lineage>
        <taxon>Eukaryota</taxon>
        <taxon>Viridiplantae</taxon>
        <taxon>Chlorophyta</taxon>
        <taxon>Pyramimonadophyceae</taxon>
        <taxon>Pyramimonadales</taxon>
        <taxon>Pyramimonadaceae</taxon>
        <taxon>Cymbomonas</taxon>
    </lineage>
</organism>
<evidence type="ECO:0000256" key="1">
    <source>
        <dbReference type="SAM" id="MobiDB-lite"/>
    </source>
</evidence>